<dbReference type="AlphaFoldDB" id="A0A0V1HRY8"/>
<evidence type="ECO:0008006" key="3">
    <source>
        <dbReference type="Google" id="ProtNLM"/>
    </source>
</evidence>
<keyword evidence="2" id="KW-1185">Reference proteome</keyword>
<proteinExistence type="predicted"/>
<dbReference type="PANTHER" id="PTHR47331">
    <property type="entry name" value="PHD-TYPE DOMAIN-CONTAINING PROTEIN"/>
    <property type="match status" value="1"/>
</dbReference>
<protein>
    <recommendedName>
        <fullName evidence="3">Reverse transcriptase domain-containing protein</fullName>
    </recommendedName>
</protein>
<dbReference type="SUPFAM" id="SSF56672">
    <property type="entry name" value="DNA/RNA polymerases"/>
    <property type="match status" value="1"/>
</dbReference>
<gene>
    <name evidence="1" type="ORF">T11_6971</name>
</gene>
<sequence length="429" mass="48280">MNITYCCIITNEVDHGTVLMQEFRNFNSLEGLGITDKSSELSRRETEDLEHIFERWKVSNPDALEIATRSAFVSRTGKCNGPLPRAGSSASSTRLLARPSLFGDGPVLTGAFPFLSVSRFPDGIATIKQQTMSIYFIKQSETRIDDDVTTNTRLWPLANARVYNHYRTPPPIFMSYSSYGKISLARSMSAALASDDEAKCYIRRLSPMEAADLRKHRHWFLLHCAVFHPDKPDKSARNGGVSLNSLFNTGQNLITSLLGVLVRFRCGRIAVKADVKRIFSQVAVTPADSDMLAFLWTSSVDREPDVYANQRHVFSAACSPALANFTLREAVKRKDMAIAQIVNEAFYMDDLYWIDDNDDESLRELKSGLREACFELSKCYQETLPRVNSVYAKKQELVAQYTGEYINGRRNHLVLRAGLVGSTEVEPRK</sequence>
<evidence type="ECO:0000313" key="1">
    <source>
        <dbReference type="EMBL" id="KRZ13087.1"/>
    </source>
</evidence>
<dbReference type="InterPro" id="IPR043502">
    <property type="entry name" value="DNA/RNA_pol_sf"/>
</dbReference>
<accession>A0A0V1HRY8</accession>
<evidence type="ECO:0000313" key="2">
    <source>
        <dbReference type="Proteomes" id="UP000055024"/>
    </source>
</evidence>
<organism evidence="1 2">
    <name type="scientific">Trichinella zimbabwensis</name>
    <dbReference type="NCBI Taxonomy" id="268475"/>
    <lineage>
        <taxon>Eukaryota</taxon>
        <taxon>Metazoa</taxon>
        <taxon>Ecdysozoa</taxon>
        <taxon>Nematoda</taxon>
        <taxon>Enoplea</taxon>
        <taxon>Dorylaimia</taxon>
        <taxon>Trichinellida</taxon>
        <taxon>Trichinellidae</taxon>
        <taxon>Trichinella</taxon>
    </lineage>
</organism>
<name>A0A0V1HRY8_9BILA</name>
<dbReference type="Proteomes" id="UP000055024">
    <property type="component" value="Unassembled WGS sequence"/>
</dbReference>
<dbReference type="OrthoDB" id="5918026at2759"/>
<dbReference type="STRING" id="268475.A0A0V1HRY8"/>
<dbReference type="EMBL" id="JYDP01000035">
    <property type="protein sequence ID" value="KRZ13087.1"/>
    <property type="molecule type" value="Genomic_DNA"/>
</dbReference>
<comment type="caution">
    <text evidence="1">The sequence shown here is derived from an EMBL/GenBank/DDBJ whole genome shotgun (WGS) entry which is preliminary data.</text>
</comment>
<reference evidence="1 2" key="1">
    <citation type="submission" date="2015-01" db="EMBL/GenBank/DDBJ databases">
        <title>Evolution of Trichinella species and genotypes.</title>
        <authorList>
            <person name="Korhonen P.K."/>
            <person name="Edoardo P."/>
            <person name="Giuseppe L.R."/>
            <person name="Gasser R.B."/>
        </authorList>
    </citation>
    <scope>NUCLEOTIDE SEQUENCE [LARGE SCALE GENOMIC DNA]</scope>
    <source>
        <strain evidence="1">ISS1029</strain>
    </source>
</reference>